<organism evidence="1 2">
    <name type="scientific">Moraxella nonliquefaciens</name>
    <dbReference type="NCBI Taxonomy" id="478"/>
    <lineage>
        <taxon>Bacteria</taxon>
        <taxon>Pseudomonadati</taxon>
        <taxon>Pseudomonadota</taxon>
        <taxon>Gammaproteobacteria</taxon>
        <taxon>Moraxellales</taxon>
        <taxon>Moraxellaceae</taxon>
        <taxon>Moraxella</taxon>
    </lineage>
</organism>
<reference evidence="1 2" key="1">
    <citation type="submission" date="2016-06" db="EMBL/GenBank/DDBJ databases">
        <title>Draft genome of Moraxella nonliquefaciens CCUG 60284.</title>
        <authorList>
            <person name="Salva-Serra F."/>
            <person name="Engstrom-Jakobsson H."/>
            <person name="Thorell K."/>
            <person name="Gonzales-Siles L."/>
            <person name="Karlsson R."/>
            <person name="Boulund F."/>
            <person name="Engstrand L."/>
            <person name="Kristiansson E."/>
            <person name="Moore E."/>
        </authorList>
    </citation>
    <scope>NUCLEOTIDE SEQUENCE [LARGE SCALE GENOMIC DNA]</scope>
    <source>
        <strain evidence="1 2">CCUG 60284</strain>
    </source>
</reference>
<evidence type="ECO:0000313" key="1">
    <source>
        <dbReference type="EMBL" id="OBX49489.1"/>
    </source>
</evidence>
<dbReference type="AlphaFoldDB" id="A0A1B8PIR8"/>
<sequence>MNDFTLESQNCVMQFKLDTENNLLSLEVVNWTINEYGRRVDDFIIGYIDLPVYEVKFLRDSLTAFIRKIEGKK</sequence>
<evidence type="ECO:0000313" key="2">
    <source>
        <dbReference type="Proteomes" id="UP000092671"/>
    </source>
</evidence>
<protein>
    <submittedName>
        <fullName evidence="1">Uncharacterized protein</fullName>
    </submittedName>
</protein>
<dbReference type="RefSeq" id="WP_066893743.1">
    <property type="nucleotide sequence ID" value="NZ_LZDN01000039.1"/>
</dbReference>
<dbReference type="EMBL" id="LZDN01000039">
    <property type="protein sequence ID" value="OBX49489.1"/>
    <property type="molecule type" value="Genomic_DNA"/>
</dbReference>
<dbReference type="Proteomes" id="UP000092671">
    <property type="component" value="Unassembled WGS sequence"/>
</dbReference>
<gene>
    <name evidence="1" type="ORF">A9Z60_03730</name>
</gene>
<comment type="caution">
    <text evidence="1">The sequence shown here is derived from an EMBL/GenBank/DDBJ whole genome shotgun (WGS) entry which is preliminary data.</text>
</comment>
<proteinExistence type="predicted"/>
<name>A0A1B8PIR8_MORNO</name>
<accession>A0A1B8PIR8</accession>